<sequence>MKRIVAFIGVALGVTLIPHDSHRTAVQIRWAHALSNNADAQFEVAEAYWQQQHASAALYWWEKAAVGGSAAALAQLRARFPQHQKRWLEIAAEQGSPTAKQQLASLALNDATLSWADWQLRFSAHAMSDAAYALLSSNQPQRCDVTIPVIARSNSDKARYVTLLEAVSTMQPETPQYRLCFAWQTRAEQHCTVKDNQQAECKVSSDTTSPRIILAAAGRSYTRPHMMVLGRGATAEVIRHEWAHWLGFADEYAMRMPYAQNFCMGRYANDPVNVVVTHQKIVSTDALKALWQGLPWRAHVDDWRDLAQPLGDHRWQLGSADTQAVGLFATDTCAAVSGHYAWKPVAQETLMERHQSDVWPSVYRLLQQPQLLLDSQLGEHQNRTQERKEPHQ</sequence>
<dbReference type="RefSeq" id="WP_110572313.1">
    <property type="nucleotide sequence ID" value="NZ_PIPV01000001.1"/>
</dbReference>
<organism evidence="1 2">
    <name type="scientific">Idiomarina fontislapidosi</name>
    <dbReference type="NCBI Taxonomy" id="263723"/>
    <lineage>
        <taxon>Bacteria</taxon>
        <taxon>Pseudomonadati</taxon>
        <taxon>Pseudomonadota</taxon>
        <taxon>Gammaproteobacteria</taxon>
        <taxon>Alteromonadales</taxon>
        <taxon>Idiomarinaceae</taxon>
        <taxon>Idiomarina</taxon>
    </lineage>
</organism>
<keyword evidence="2" id="KW-1185">Reference proteome</keyword>
<reference evidence="2" key="1">
    <citation type="journal article" date="2018" name="Front. Microbiol.">
        <title>Genome-Based Analysis Reveals the Taxonomy and Diversity of the Family Idiomarinaceae.</title>
        <authorList>
            <person name="Liu Y."/>
            <person name="Lai Q."/>
            <person name="Shao Z."/>
        </authorList>
    </citation>
    <scope>NUCLEOTIDE SEQUENCE [LARGE SCALE GENOMIC DNA]</scope>
    <source>
        <strain evidence="2">F23</strain>
    </source>
</reference>
<gene>
    <name evidence="1" type="ORF">CWE25_01085</name>
</gene>
<dbReference type="AlphaFoldDB" id="A0A432YB57"/>
<proteinExistence type="predicted"/>
<dbReference type="EMBL" id="PIPV01000001">
    <property type="protein sequence ID" value="RUO58220.1"/>
    <property type="molecule type" value="Genomic_DNA"/>
</dbReference>
<comment type="caution">
    <text evidence="1">The sequence shown here is derived from an EMBL/GenBank/DDBJ whole genome shotgun (WGS) entry which is preliminary data.</text>
</comment>
<dbReference type="Gene3D" id="1.25.40.10">
    <property type="entry name" value="Tetratricopeptide repeat domain"/>
    <property type="match status" value="1"/>
</dbReference>
<dbReference type="OrthoDB" id="6313889at2"/>
<accession>A0A432YB57</accession>
<dbReference type="Proteomes" id="UP000287330">
    <property type="component" value="Unassembled WGS sequence"/>
</dbReference>
<evidence type="ECO:0000313" key="1">
    <source>
        <dbReference type="EMBL" id="RUO58220.1"/>
    </source>
</evidence>
<evidence type="ECO:0000313" key="2">
    <source>
        <dbReference type="Proteomes" id="UP000287330"/>
    </source>
</evidence>
<name>A0A432YB57_9GAMM</name>
<dbReference type="SUPFAM" id="SSF81901">
    <property type="entry name" value="HCP-like"/>
    <property type="match status" value="1"/>
</dbReference>
<protein>
    <submittedName>
        <fullName evidence="1">Uncharacterized protein</fullName>
    </submittedName>
</protein>
<dbReference type="InterPro" id="IPR011990">
    <property type="entry name" value="TPR-like_helical_dom_sf"/>
</dbReference>